<dbReference type="GO" id="GO:0000976">
    <property type="term" value="F:transcription cis-regulatory region binding"/>
    <property type="evidence" value="ECO:0007669"/>
    <property type="project" value="TreeGrafter"/>
</dbReference>
<dbReference type="InterPro" id="IPR001789">
    <property type="entry name" value="Sig_transdc_resp-reg_receiver"/>
</dbReference>
<dbReference type="OrthoDB" id="70569at2"/>
<sequence length="124" mass="13296">MRSVTRVLVVEDHFPDAVLLEEWLELAEVQWEVVHVVTFAEATSRWPDGRFDALLLDLDIPDGFGLDLVERGLALAGAVPVVVLSGRADEAVAAGAVGLGARAYVVKGPASVHELRAALEGQRD</sequence>
<dbReference type="Proteomes" id="UP000002208">
    <property type="component" value="Plasmid 3"/>
</dbReference>
<evidence type="ECO:0000256" key="1">
    <source>
        <dbReference type="ARBA" id="ARBA00022553"/>
    </source>
</evidence>
<organism evidence="8 9">
    <name type="scientific">Deinococcus deserti (strain DSM 17065 / CIP 109153 / LMG 22923 / VCD115)</name>
    <dbReference type="NCBI Taxonomy" id="546414"/>
    <lineage>
        <taxon>Bacteria</taxon>
        <taxon>Thermotogati</taxon>
        <taxon>Deinococcota</taxon>
        <taxon>Deinococci</taxon>
        <taxon>Deinococcales</taxon>
        <taxon>Deinococcaceae</taxon>
        <taxon>Deinococcus</taxon>
    </lineage>
</organism>
<dbReference type="CDD" id="cd00156">
    <property type="entry name" value="REC"/>
    <property type="match status" value="1"/>
</dbReference>
<keyword evidence="9" id="KW-1185">Reference proteome</keyword>
<dbReference type="SMART" id="SM00448">
    <property type="entry name" value="REC"/>
    <property type="match status" value="1"/>
</dbReference>
<evidence type="ECO:0000256" key="4">
    <source>
        <dbReference type="ARBA" id="ARBA00023125"/>
    </source>
</evidence>
<protein>
    <submittedName>
        <fullName evidence="8">Putative response regulator, CheY</fullName>
    </submittedName>
</protein>
<name>C1D495_DEIDV</name>
<dbReference type="HOGENOM" id="CLU_000445_69_9_0"/>
<evidence type="ECO:0000259" key="7">
    <source>
        <dbReference type="PROSITE" id="PS50110"/>
    </source>
</evidence>
<dbReference type="GO" id="GO:0000156">
    <property type="term" value="F:phosphorelay response regulator activity"/>
    <property type="evidence" value="ECO:0007669"/>
    <property type="project" value="TreeGrafter"/>
</dbReference>
<keyword evidence="4" id="KW-0238">DNA-binding</keyword>
<feature type="modified residue" description="4-aspartylphosphate" evidence="6">
    <location>
        <position position="57"/>
    </location>
</feature>
<evidence type="ECO:0000313" key="9">
    <source>
        <dbReference type="Proteomes" id="UP000002208"/>
    </source>
</evidence>
<dbReference type="GO" id="GO:0006355">
    <property type="term" value="P:regulation of DNA-templated transcription"/>
    <property type="evidence" value="ECO:0007669"/>
    <property type="project" value="TreeGrafter"/>
</dbReference>
<evidence type="ECO:0000313" key="8">
    <source>
        <dbReference type="EMBL" id="ACO47976.1"/>
    </source>
</evidence>
<evidence type="ECO:0000256" key="2">
    <source>
        <dbReference type="ARBA" id="ARBA00023012"/>
    </source>
</evidence>
<dbReference type="PANTHER" id="PTHR48111:SF1">
    <property type="entry name" value="TWO-COMPONENT RESPONSE REGULATOR ORR33"/>
    <property type="match status" value="1"/>
</dbReference>
<dbReference type="Pfam" id="PF00072">
    <property type="entry name" value="Response_reg"/>
    <property type="match status" value="1"/>
</dbReference>
<dbReference type="InterPro" id="IPR039420">
    <property type="entry name" value="WalR-like"/>
</dbReference>
<feature type="domain" description="Response regulatory" evidence="7">
    <location>
        <begin position="6"/>
        <end position="122"/>
    </location>
</feature>
<dbReference type="RefSeq" id="WP_012694849.1">
    <property type="nucleotide sequence ID" value="NC_012528.1"/>
</dbReference>
<evidence type="ECO:0000256" key="5">
    <source>
        <dbReference type="ARBA" id="ARBA00023163"/>
    </source>
</evidence>
<dbReference type="PROSITE" id="PS50110">
    <property type="entry name" value="RESPONSE_REGULATORY"/>
    <property type="match status" value="1"/>
</dbReference>
<dbReference type="PANTHER" id="PTHR48111">
    <property type="entry name" value="REGULATOR OF RPOS"/>
    <property type="match status" value="1"/>
</dbReference>
<dbReference type="KEGG" id="ddr:Deide_3p00540"/>
<geneLocation type="plasmid" evidence="9">
    <name>pDeide3</name>
</geneLocation>
<dbReference type="SUPFAM" id="SSF52172">
    <property type="entry name" value="CheY-like"/>
    <property type="match status" value="1"/>
</dbReference>
<dbReference type="InterPro" id="IPR011006">
    <property type="entry name" value="CheY-like_superfamily"/>
</dbReference>
<dbReference type="EMBL" id="CP001117">
    <property type="protein sequence ID" value="ACO47976.1"/>
    <property type="molecule type" value="Genomic_DNA"/>
</dbReference>
<keyword evidence="8" id="KW-0614">Plasmid</keyword>
<dbReference type="Gene3D" id="3.40.50.2300">
    <property type="match status" value="1"/>
</dbReference>
<evidence type="ECO:0000256" key="6">
    <source>
        <dbReference type="PROSITE-ProRule" id="PRU00169"/>
    </source>
</evidence>
<reference evidence="8 9" key="1">
    <citation type="journal article" date="2009" name="PLoS Genet.">
        <title>Alliance of proteomics and genomics to unravel the specificities of Sahara bacterium Deinococcus deserti.</title>
        <authorList>
            <person name="de Groot A."/>
            <person name="Dulermo R."/>
            <person name="Ortet P."/>
            <person name="Blanchard L."/>
            <person name="Guerin P."/>
            <person name="Fernandez B."/>
            <person name="Vacherie B."/>
            <person name="Dossat C."/>
            <person name="Jolivet E."/>
            <person name="Siguier P."/>
            <person name="Chandler M."/>
            <person name="Barakat M."/>
            <person name="Dedieu A."/>
            <person name="Barbe V."/>
            <person name="Heulin T."/>
            <person name="Sommer S."/>
            <person name="Achouak W."/>
            <person name="Armengaud J."/>
        </authorList>
    </citation>
    <scope>NUCLEOTIDE SEQUENCE [LARGE SCALE GENOMIC DNA]</scope>
    <source>
        <strain evidence="9">DSM 17065 / CIP 109153 / LMG 22923 / VCD115</strain>
        <plasmid evidence="9">pDeide3</plasmid>
    </source>
</reference>
<keyword evidence="3" id="KW-0805">Transcription regulation</keyword>
<proteinExistence type="predicted"/>
<gene>
    <name evidence="8" type="ordered locus">Deide_3p00540</name>
</gene>
<keyword evidence="2" id="KW-0902">Two-component regulatory system</keyword>
<dbReference type="GO" id="GO:0005829">
    <property type="term" value="C:cytosol"/>
    <property type="evidence" value="ECO:0007669"/>
    <property type="project" value="TreeGrafter"/>
</dbReference>
<dbReference type="GO" id="GO:0032993">
    <property type="term" value="C:protein-DNA complex"/>
    <property type="evidence" value="ECO:0007669"/>
    <property type="project" value="TreeGrafter"/>
</dbReference>
<accession>C1D495</accession>
<evidence type="ECO:0000256" key="3">
    <source>
        <dbReference type="ARBA" id="ARBA00023015"/>
    </source>
</evidence>
<keyword evidence="1 6" id="KW-0597">Phosphoprotein</keyword>
<keyword evidence="5" id="KW-0804">Transcription</keyword>
<dbReference type="AlphaFoldDB" id="C1D495"/>